<evidence type="ECO:0000313" key="5">
    <source>
        <dbReference type="Proteomes" id="UP000008461"/>
    </source>
</evidence>
<name>F4KVQ0_HALH1</name>
<reference key="2">
    <citation type="submission" date="2011-04" db="EMBL/GenBank/DDBJ databases">
        <title>Complete sequence of chromosome of Haliscomenobacter hydrossis DSM 1100.</title>
        <authorList>
            <consortium name="US DOE Joint Genome Institute (JGI-PGF)"/>
            <person name="Lucas S."/>
            <person name="Han J."/>
            <person name="Lapidus A."/>
            <person name="Bruce D."/>
            <person name="Goodwin L."/>
            <person name="Pitluck S."/>
            <person name="Peters L."/>
            <person name="Kyrpides N."/>
            <person name="Mavromatis K."/>
            <person name="Ivanova N."/>
            <person name="Ovchinnikova G."/>
            <person name="Pagani I."/>
            <person name="Daligault H."/>
            <person name="Detter J.C."/>
            <person name="Han C."/>
            <person name="Land M."/>
            <person name="Hauser L."/>
            <person name="Markowitz V."/>
            <person name="Cheng J.-F."/>
            <person name="Hugenholtz P."/>
            <person name="Woyke T."/>
            <person name="Wu D."/>
            <person name="Verbarg S."/>
            <person name="Frueling A."/>
            <person name="Brambilla E."/>
            <person name="Klenk H.-P."/>
            <person name="Eisen J.A."/>
        </authorList>
    </citation>
    <scope>NUCLEOTIDE SEQUENCE</scope>
    <source>
        <strain>DSM 1100</strain>
    </source>
</reference>
<dbReference type="HOGENOM" id="CLU_010181_0_0_10"/>
<dbReference type="InterPro" id="IPR051043">
    <property type="entry name" value="Sulfatase_Mod_Factor_Kinase"/>
</dbReference>
<keyword evidence="5" id="KW-1185">Reference proteome</keyword>
<dbReference type="GO" id="GO:0120147">
    <property type="term" value="F:formylglycine-generating oxidase activity"/>
    <property type="evidence" value="ECO:0007669"/>
    <property type="project" value="TreeGrafter"/>
</dbReference>
<gene>
    <name evidence="4" type="ordered locus">Halhy_4672</name>
</gene>
<dbReference type="RefSeq" id="WP_013767045.1">
    <property type="nucleotide sequence ID" value="NC_015510.1"/>
</dbReference>
<dbReference type="GO" id="GO:0004197">
    <property type="term" value="F:cysteine-type endopeptidase activity"/>
    <property type="evidence" value="ECO:0007669"/>
    <property type="project" value="InterPro"/>
</dbReference>
<dbReference type="Gene3D" id="3.40.50.1460">
    <property type="match status" value="1"/>
</dbReference>
<dbReference type="KEGG" id="hhy:Halhy_4672"/>
<evidence type="ECO:0000259" key="2">
    <source>
        <dbReference type="Pfam" id="PF00656"/>
    </source>
</evidence>
<dbReference type="OrthoDB" id="976443at2"/>
<dbReference type="GO" id="GO:0006508">
    <property type="term" value="P:proteolysis"/>
    <property type="evidence" value="ECO:0007669"/>
    <property type="project" value="InterPro"/>
</dbReference>
<feature type="signal peptide" evidence="1">
    <location>
        <begin position="1"/>
        <end position="20"/>
    </location>
</feature>
<dbReference type="STRING" id="760192.Halhy_4672"/>
<reference evidence="4 5" key="1">
    <citation type="journal article" date="2011" name="Stand. Genomic Sci.">
        <title>Complete genome sequence of Haliscomenobacter hydrossis type strain (O).</title>
        <authorList>
            <consortium name="US DOE Joint Genome Institute (JGI-PGF)"/>
            <person name="Daligault H."/>
            <person name="Lapidus A."/>
            <person name="Zeytun A."/>
            <person name="Nolan M."/>
            <person name="Lucas S."/>
            <person name="Del Rio T.G."/>
            <person name="Tice H."/>
            <person name="Cheng J.F."/>
            <person name="Tapia R."/>
            <person name="Han C."/>
            <person name="Goodwin L."/>
            <person name="Pitluck S."/>
            <person name="Liolios K."/>
            <person name="Pagani I."/>
            <person name="Ivanova N."/>
            <person name="Huntemann M."/>
            <person name="Mavromatis K."/>
            <person name="Mikhailova N."/>
            <person name="Pati A."/>
            <person name="Chen A."/>
            <person name="Palaniappan K."/>
            <person name="Land M."/>
            <person name="Hauser L."/>
            <person name="Brambilla E.M."/>
            <person name="Rohde M."/>
            <person name="Verbarg S."/>
            <person name="Goker M."/>
            <person name="Bristow J."/>
            <person name="Eisen J.A."/>
            <person name="Markowitz V."/>
            <person name="Hugenholtz P."/>
            <person name="Kyrpides N.C."/>
            <person name="Klenk H.P."/>
            <person name="Woyke T."/>
        </authorList>
    </citation>
    <scope>NUCLEOTIDE SEQUENCE [LARGE SCALE GENOMIC DNA]</scope>
    <source>
        <strain evidence="5">ATCC 27775 / DSM 1100 / LMG 10767 / O</strain>
    </source>
</reference>
<dbReference type="PANTHER" id="PTHR23150:SF19">
    <property type="entry name" value="FORMYLGLYCINE-GENERATING ENZYME"/>
    <property type="match status" value="1"/>
</dbReference>
<dbReference type="EMBL" id="CP002691">
    <property type="protein sequence ID" value="AEE52507.1"/>
    <property type="molecule type" value="Genomic_DNA"/>
</dbReference>
<dbReference type="Gene3D" id="3.90.1580.10">
    <property type="entry name" value="paralog of FGE (formylglycine-generating enzyme)"/>
    <property type="match status" value="1"/>
</dbReference>
<feature type="domain" description="Sulfatase-modifying factor enzyme-like" evidence="3">
    <location>
        <begin position="328"/>
        <end position="543"/>
    </location>
</feature>
<feature type="domain" description="Peptidase C14 caspase" evidence="2">
    <location>
        <begin position="27"/>
        <end position="220"/>
    </location>
</feature>
<keyword evidence="1" id="KW-0732">Signal</keyword>
<dbReference type="InterPro" id="IPR011600">
    <property type="entry name" value="Pept_C14_caspase"/>
</dbReference>
<evidence type="ECO:0000259" key="3">
    <source>
        <dbReference type="Pfam" id="PF03781"/>
    </source>
</evidence>
<sequence length="578" mass="64916">MKKRPFLLVFTLFLCTLSLAQRSGRDYAVFFYVTDFKPGWAKLPETQVEATAIKNELSTNFTFVCEAVPNPTKQQIRNKIRQYNALLGSNDQIFFFFSMHGHYAEQGDRGYLIASDGLANDTYGDTWLSYDELRSDLGPCRAKHVLLALDACHSGSFGIRSKGSPNAPIYKLTEDCSTRINKTMQYQGRQFCTSGNKNAKTPAKSLFAERLLEALRKGGEGGIIHFDDLEYWLGKVANPEPEGGTFVGHNAGDFVFVKKNACSSNSISPEEEKVWQTAMQRNSVEAYDVYLTLYPEGKYISKAKELKQLAPQPWMTEDGQKWVTGSDDGMILVKGGSFMMGCTSEQQDCANGEKPTRQVTLDDFYLSPYEVTQKKWQQVMGTNPSFFKNCDECPVEQVSWYDVQTFLQKLNGQTGKQYRLPTEAEWEYAAREGGKQVLFGNGKNIADPNEINFNASTAYKKPYSMVGSYRAKTTPVGSFTANKLGLYDMSGNVWEWCSDWCCLSYYENNPSVNPTGDSSGLGRVCRGGSWFDGPEFARVANRAPPWLDFPQGARVANRYDSTPDDHISFHGFRLARTP</sequence>
<feature type="chain" id="PRO_5003317178" evidence="1">
    <location>
        <begin position="21"/>
        <end position="578"/>
    </location>
</feature>
<dbReference type="InterPro" id="IPR005532">
    <property type="entry name" value="SUMF_dom"/>
</dbReference>
<evidence type="ECO:0000256" key="1">
    <source>
        <dbReference type="SAM" id="SignalP"/>
    </source>
</evidence>
<dbReference type="eggNOG" id="COG1262">
    <property type="taxonomic scope" value="Bacteria"/>
</dbReference>
<dbReference type="SUPFAM" id="SSF52129">
    <property type="entry name" value="Caspase-like"/>
    <property type="match status" value="1"/>
</dbReference>
<proteinExistence type="predicted"/>
<dbReference type="InterPro" id="IPR016187">
    <property type="entry name" value="CTDL_fold"/>
</dbReference>
<dbReference type="Pfam" id="PF03781">
    <property type="entry name" value="FGE-sulfatase"/>
    <property type="match status" value="1"/>
</dbReference>
<dbReference type="InterPro" id="IPR029030">
    <property type="entry name" value="Caspase-like_dom_sf"/>
</dbReference>
<dbReference type="Proteomes" id="UP000008461">
    <property type="component" value="Chromosome"/>
</dbReference>
<organism evidence="4 5">
    <name type="scientific">Haliscomenobacter hydrossis (strain ATCC 27775 / DSM 1100 / LMG 10767 / O)</name>
    <dbReference type="NCBI Taxonomy" id="760192"/>
    <lineage>
        <taxon>Bacteria</taxon>
        <taxon>Pseudomonadati</taxon>
        <taxon>Bacteroidota</taxon>
        <taxon>Saprospiria</taxon>
        <taxon>Saprospirales</taxon>
        <taxon>Haliscomenobacteraceae</taxon>
        <taxon>Haliscomenobacter</taxon>
    </lineage>
</organism>
<protein>
    <submittedName>
        <fullName evidence="4">Sulphatase-modifying factor protein</fullName>
    </submittedName>
</protein>
<dbReference type="eggNOG" id="COG4249">
    <property type="taxonomic scope" value="Bacteria"/>
</dbReference>
<dbReference type="PANTHER" id="PTHR23150">
    <property type="entry name" value="SULFATASE MODIFYING FACTOR 1, 2"/>
    <property type="match status" value="1"/>
</dbReference>
<dbReference type="AlphaFoldDB" id="F4KVQ0"/>
<evidence type="ECO:0000313" key="4">
    <source>
        <dbReference type="EMBL" id="AEE52507.1"/>
    </source>
</evidence>
<dbReference type="Pfam" id="PF00656">
    <property type="entry name" value="Peptidase_C14"/>
    <property type="match status" value="1"/>
</dbReference>
<dbReference type="SUPFAM" id="SSF56436">
    <property type="entry name" value="C-type lectin-like"/>
    <property type="match status" value="1"/>
</dbReference>
<accession>F4KVQ0</accession>
<dbReference type="InterPro" id="IPR042095">
    <property type="entry name" value="SUMF_sf"/>
</dbReference>